<dbReference type="InterPro" id="IPR029044">
    <property type="entry name" value="Nucleotide-diphossugar_trans"/>
</dbReference>
<feature type="non-terminal residue" evidence="2">
    <location>
        <position position="1"/>
    </location>
</feature>
<keyword evidence="1" id="KW-0812">Transmembrane</keyword>
<feature type="transmembrane region" description="Helical" evidence="1">
    <location>
        <begin position="131"/>
        <end position="149"/>
    </location>
</feature>
<dbReference type="Gene3D" id="3.90.550.10">
    <property type="entry name" value="Spore Coat Polysaccharide Biosynthesis Protein SpsA, Chain A"/>
    <property type="match status" value="1"/>
</dbReference>
<proteinExistence type="predicted"/>
<evidence type="ECO:0000313" key="2">
    <source>
        <dbReference type="EMBL" id="MBN8799909.1"/>
    </source>
</evidence>
<reference evidence="2" key="1">
    <citation type="submission" date="2021-02" db="EMBL/GenBank/DDBJ databases">
        <title>Thiocyanate and organic carbon inputs drive convergent selection for specific autotrophic Afipia and Thiobacillus strains within complex microbiomes.</title>
        <authorList>
            <person name="Huddy R.J."/>
            <person name="Sachdeva R."/>
            <person name="Kadzinga F."/>
            <person name="Kantor R.S."/>
            <person name="Harrison S.T.L."/>
            <person name="Banfield J.F."/>
        </authorList>
    </citation>
    <scope>NUCLEOTIDE SEQUENCE</scope>
    <source>
        <strain evidence="2">SCN18_10_11_15_R1_P_69_7</strain>
    </source>
</reference>
<protein>
    <submittedName>
        <fullName evidence="2">Glycosyltransferase family 2 protein</fullName>
    </submittedName>
</protein>
<keyword evidence="1" id="KW-0472">Membrane</keyword>
<dbReference type="AlphaFoldDB" id="A0A9D8KX51"/>
<keyword evidence="1" id="KW-1133">Transmembrane helix</keyword>
<name>A0A9D8KX51_9GAMM</name>
<comment type="caution">
    <text evidence="2">The sequence shown here is derived from an EMBL/GenBank/DDBJ whole genome shotgun (WGS) entry which is preliminary data.</text>
</comment>
<organism evidence="2 3">
    <name type="scientific">Stenotrophomonas nitritireducens</name>
    <dbReference type="NCBI Taxonomy" id="83617"/>
    <lineage>
        <taxon>Bacteria</taxon>
        <taxon>Pseudomonadati</taxon>
        <taxon>Pseudomonadota</taxon>
        <taxon>Gammaproteobacteria</taxon>
        <taxon>Lysobacterales</taxon>
        <taxon>Lysobacteraceae</taxon>
        <taxon>Stenotrophomonas</taxon>
    </lineage>
</organism>
<dbReference type="PANTHER" id="PTHR48090">
    <property type="entry name" value="UNDECAPRENYL-PHOSPHATE 4-DEOXY-4-FORMAMIDO-L-ARABINOSE TRANSFERASE-RELATED"/>
    <property type="match status" value="1"/>
</dbReference>
<dbReference type="EMBL" id="JAFKMG010001011">
    <property type="protein sequence ID" value="MBN8799909.1"/>
    <property type="molecule type" value="Genomic_DNA"/>
</dbReference>
<gene>
    <name evidence="2" type="ORF">J0H45_11270</name>
</gene>
<dbReference type="PANTHER" id="PTHR48090:SF7">
    <property type="entry name" value="RFBJ PROTEIN"/>
    <property type="match status" value="1"/>
</dbReference>
<dbReference type="Proteomes" id="UP000664815">
    <property type="component" value="Unassembled WGS sequence"/>
</dbReference>
<accession>A0A9D8KX51</accession>
<sequence length="190" mass="21191">ALLAKLDEGYDMVVGARDASGQANLHRGLANSFYNRLASHMTGHRIDDLTSGFRAVRAGKFREFLHLLPNGFSYPTTSTMAFFRSAYPVAYVPIPVARRVGTSSHIRPIKDGIRFLLIIFKIATLYSPLKLFAPVAAAFFLTGLGYYGYTFVTEHRLTNMSTLLFSAAVIIFLIGLISEQITNLTYRRDE</sequence>
<evidence type="ECO:0000256" key="1">
    <source>
        <dbReference type="SAM" id="Phobius"/>
    </source>
</evidence>
<feature type="transmembrane region" description="Helical" evidence="1">
    <location>
        <begin position="161"/>
        <end position="178"/>
    </location>
</feature>
<dbReference type="InterPro" id="IPR050256">
    <property type="entry name" value="Glycosyltransferase_2"/>
</dbReference>
<evidence type="ECO:0000313" key="3">
    <source>
        <dbReference type="Proteomes" id="UP000664815"/>
    </source>
</evidence>